<gene>
    <name evidence="10" type="ORF">CJD38_04200</name>
</gene>
<sequence>MSNISAAPRAAVIFIFITVCIDIISFGIIIPVLPHLVTTFAGGDIAHGARVYGVFTTVWALMQFFSSPILGALSDRFGRRPVILLSCVGMGLDFILMAMAPNLAWLFVGRMISGITAANFSTASAYIADVTSPDKRAAAFGMLGVAFGIGFVIGPAIGGLLGSIDPHLPFWAGAVLALINAAYGYFVLPESLAPEHRSAFSWRKANPLGALKLLRVHPELMSMASINFLSQLAQSVYSTVIVLYMGYRYSWDAGQIGMTLALVGVCSAIVQGGLTGPVVRYFGERHALLFSLLIGIAGFVIFGLSSTGILFLCGIPVIALSGFANPAVQSLMTQRVLPSEQGLLQGANAALIGITGMIGPILFSETYARFIDPDNTVHLPGAPFLLAAVLMTVAAFIAWRAVRVNSAR</sequence>
<dbReference type="InterPro" id="IPR011701">
    <property type="entry name" value="MFS"/>
</dbReference>
<evidence type="ECO:0000256" key="5">
    <source>
        <dbReference type="ARBA" id="ARBA00022692"/>
    </source>
</evidence>
<dbReference type="InterPro" id="IPR036259">
    <property type="entry name" value="MFS_trans_sf"/>
</dbReference>
<evidence type="ECO:0000256" key="4">
    <source>
        <dbReference type="ARBA" id="ARBA00022448"/>
    </source>
</evidence>
<dbReference type="InterPro" id="IPR020846">
    <property type="entry name" value="MFS_dom"/>
</dbReference>
<evidence type="ECO:0000256" key="8">
    <source>
        <dbReference type="SAM" id="Phobius"/>
    </source>
</evidence>
<feature type="transmembrane region" description="Helical" evidence="8">
    <location>
        <begin position="309"/>
        <end position="331"/>
    </location>
</feature>
<dbReference type="PROSITE" id="PS50850">
    <property type="entry name" value="MFS"/>
    <property type="match status" value="1"/>
</dbReference>
<dbReference type="PRINTS" id="PR01035">
    <property type="entry name" value="TCRTETA"/>
</dbReference>
<dbReference type="GO" id="GO:0016020">
    <property type="term" value="C:membrane"/>
    <property type="evidence" value="ECO:0007669"/>
    <property type="project" value="UniProtKB-SubCell"/>
</dbReference>
<evidence type="ECO:0000256" key="7">
    <source>
        <dbReference type="ARBA" id="ARBA00023136"/>
    </source>
</evidence>
<comment type="function">
    <text evidence="1">Resistance to tetracycline by an active tetracycline efflux. This is an energy-dependent process that decreases the accumulation of the antibiotic in whole cells. This protein functions as a metal-tetracycline/H(+) antiporter.</text>
</comment>
<feature type="transmembrane region" description="Helical" evidence="8">
    <location>
        <begin position="107"/>
        <end position="128"/>
    </location>
</feature>
<accession>A0A2T5MH36</accession>
<keyword evidence="5 8" id="KW-0812">Transmembrane</keyword>
<dbReference type="SUPFAM" id="SSF103473">
    <property type="entry name" value="MFS general substrate transporter"/>
    <property type="match status" value="1"/>
</dbReference>
<dbReference type="InterPro" id="IPR001958">
    <property type="entry name" value="Tet-R_TetA/multi-R_MdtG-like"/>
</dbReference>
<evidence type="ECO:0000256" key="3">
    <source>
        <dbReference type="ARBA" id="ARBA00007520"/>
    </source>
</evidence>
<feature type="transmembrane region" description="Helical" evidence="8">
    <location>
        <begin position="49"/>
        <end position="70"/>
    </location>
</feature>
<comment type="caution">
    <text evidence="10">The sequence shown here is derived from an EMBL/GenBank/DDBJ whole genome shotgun (WGS) entry which is preliminary data.</text>
</comment>
<evidence type="ECO:0000256" key="2">
    <source>
        <dbReference type="ARBA" id="ARBA00004141"/>
    </source>
</evidence>
<feature type="transmembrane region" description="Helical" evidence="8">
    <location>
        <begin position="253"/>
        <end position="274"/>
    </location>
</feature>
<proteinExistence type="inferred from homology"/>
<feature type="transmembrane region" description="Helical" evidence="8">
    <location>
        <begin position="82"/>
        <end position="101"/>
    </location>
</feature>
<dbReference type="Pfam" id="PF07690">
    <property type="entry name" value="MFS_1"/>
    <property type="match status" value="2"/>
</dbReference>
<dbReference type="PROSITE" id="PS00216">
    <property type="entry name" value="SUGAR_TRANSPORT_1"/>
    <property type="match status" value="1"/>
</dbReference>
<evidence type="ECO:0000259" key="9">
    <source>
        <dbReference type="PROSITE" id="PS50850"/>
    </source>
</evidence>
<feature type="domain" description="Major facilitator superfamily (MFS) profile" evidence="9">
    <location>
        <begin position="11"/>
        <end position="406"/>
    </location>
</feature>
<evidence type="ECO:0000313" key="11">
    <source>
        <dbReference type="Proteomes" id="UP000244248"/>
    </source>
</evidence>
<keyword evidence="6 8" id="KW-1133">Transmembrane helix</keyword>
<dbReference type="PANTHER" id="PTHR23504:SF15">
    <property type="entry name" value="MAJOR FACILITATOR SUPERFAMILY (MFS) PROFILE DOMAIN-CONTAINING PROTEIN"/>
    <property type="match status" value="1"/>
</dbReference>
<evidence type="ECO:0000256" key="1">
    <source>
        <dbReference type="ARBA" id="ARBA00003279"/>
    </source>
</evidence>
<dbReference type="Proteomes" id="UP000244248">
    <property type="component" value="Unassembled WGS sequence"/>
</dbReference>
<keyword evidence="11" id="KW-1185">Reference proteome</keyword>
<dbReference type="EMBL" id="QANS01000002">
    <property type="protein sequence ID" value="PTU31894.1"/>
    <property type="molecule type" value="Genomic_DNA"/>
</dbReference>
<feature type="transmembrane region" description="Helical" evidence="8">
    <location>
        <begin position="228"/>
        <end position="247"/>
    </location>
</feature>
<feature type="transmembrane region" description="Helical" evidence="8">
    <location>
        <begin position="168"/>
        <end position="188"/>
    </location>
</feature>
<evidence type="ECO:0000313" key="10">
    <source>
        <dbReference type="EMBL" id="PTU31894.1"/>
    </source>
</evidence>
<protein>
    <submittedName>
        <fullName evidence="10">Tetracycline resistance MFS efflux pump</fullName>
    </submittedName>
</protein>
<evidence type="ECO:0000256" key="6">
    <source>
        <dbReference type="ARBA" id="ARBA00022989"/>
    </source>
</evidence>
<dbReference type="RefSeq" id="WP_107939084.1">
    <property type="nucleotide sequence ID" value="NZ_QANS01000002.1"/>
</dbReference>
<organism evidence="10 11">
    <name type="scientific">Stenotrophobium rhamnosiphilum</name>
    <dbReference type="NCBI Taxonomy" id="2029166"/>
    <lineage>
        <taxon>Bacteria</taxon>
        <taxon>Pseudomonadati</taxon>
        <taxon>Pseudomonadota</taxon>
        <taxon>Gammaproteobacteria</taxon>
        <taxon>Nevskiales</taxon>
        <taxon>Nevskiaceae</taxon>
        <taxon>Stenotrophobium</taxon>
    </lineage>
</organism>
<dbReference type="AlphaFoldDB" id="A0A2T5MH36"/>
<comment type="subcellular location">
    <subcellularLocation>
        <location evidence="2">Membrane</location>
        <topology evidence="2">Multi-pass membrane protein</topology>
    </subcellularLocation>
</comment>
<feature type="transmembrane region" description="Helical" evidence="8">
    <location>
        <begin position="343"/>
        <end position="363"/>
    </location>
</feature>
<dbReference type="Gene3D" id="1.20.1250.20">
    <property type="entry name" value="MFS general substrate transporter like domains"/>
    <property type="match status" value="1"/>
</dbReference>
<dbReference type="OrthoDB" id="9764259at2"/>
<dbReference type="CDD" id="cd17388">
    <property type="entry name" value="MFS_TetA"/>
    <property type="match status" value="1"/>
</dbReference>
<keyword evidence="7 8" id="KW-0472">Membrane</keyword>
<reference evidence="10 11" key="1">
    <citation type="submission" date="2018-04" db="EMBL/GenBank/DDBJ databases">
        <title>Novel species isolated from glacier.</title>
        <authorList>
            <person name="Liu Q."/>
            <person name="Xin Y.-H."/>
        </authorList>
    </citation>
    <scope>NUCLEOTIDE SEQUENCE [LARGE SCALE GENOMIC DNA]</scope>
    <source>
        <strain evidence="10 11">GT1R17</strain>
    </source>
</reference>
<name>A0A2T5MH36_9GAMM</name>
<keyword evidence="4" id="KW-0813">Transport</keyword>
<dbReference type="PANTHER" id="PTHR23504">
    <property type="entry name" value="MAJOR FACILITATOR SUPERFAMILY DOMAIN-CONTAINING PROTEIN 10"/>
    <property type="match status" value="1"/>
</dbReference>
<dbReference type="GO" id="GO:0022857">
    <property type="term" value="F:transmembrane transporter activity"/>
    <property type="evidence" value="ECO:0007669"/>
    <property type="project" value="InterPro"/>
</dbReference>
<feature type="transmembrane region" description="Helical" evidence="8">
    <location>
        <begin position="12"/>
        <end position="37"/>
    </location>
</feature>
<feature type="transmembrane region" description="Helical" evidence="8">
    <location>
        <begin position="140"/>
        <end position="162"/>
    </location>
</feature>
<feature type="transmembrane region" description="Helical" evidence="8">
    <location>
        <begin position="286"/>
        <end position="303"/>
    </location>
</feature>
<dbReference type="InterPro" id="IPR005829">
    <property type="entry name" value="Sugar_transporter_CS"/>
</dbReference>
<comment type="similarity">
    <text evidence="3">Belongs to the major facilitator superfamily. TCR/Tet family.</text>
</comment>
<feature type="transmembrane region" description="Helical" evidence="8">
    <location>
        <begin position="383"/>
        <end position="402"/>
    </location>
</feature>